<evidence type="ECO:0000313" key="20">
    <source>
        <dbReference type="EMBL" id="MCB5618321.1"/>
    </source>
</evidence>
<feature type="transmembrane region" description="Helical" evidence="18">
    <location>
        <begin position="851"/>
        <end position="874"/>
    </location>
</feature>
<dbReference type="Pfam" id="PF00122">
    <property type="entry name" value="E1-E2_ATPase"/>
    <property type="match status" value="1"/>
</dbReference>
<evidence type="ECO:0000256" key="8">
    <source>
        <dbReference type="ARBA" id="ARBA00022553"/>
    </source>
</evidence>
<dbReference type="SUPFAM" id="SSF81660">
    <property type="entry name" value="Metal cation-transporting ATPase, ATP-binding domain N"/>
    <property type="match status" value="1"/>
</dbReference>
<evidence type="ECO:0000256" key="16">
    <source>
        <dbReference type="ARBA" id="ARBA00029806"/>
    </source>
</evidence>
<reference evidence="23" key="3">
    <citation type="submission" date="2020-02" db="EMBL/GenBank/DDBJ databases">
        <authorList>
            <person name="Littmann E."/>
            <person name="Sorbara M."/>
        </authorList>
    </citation>
    <scope>NUCLEOTIDE SEQUENCE</scope>
    <source>
        <strain evidence="24">MSK.15.32</strain>
        <strain evidence="23">MSK.22.53</strain>
    </source>
</reference>
<dbReference type="Proteomes" id="UP000285697">
    <property type="component" value="Unassembled WGS sequence"/>
</dbReference>
<dbReference type="EMBL" id="JAPZEG010000002">
    <property type="protein sequence ID" value="MDE1202513.1"/>
    <property type="molecule type" value="Genomic_DNA"/>
</dbReference>
<comment type="function">
    <text evidence="1">Mediates magnesium influx to the cytosol.</text>
</comment>
<keyword evidence="26" id="KW-0378">Hydrolase</keyword>
<evidence type="ECO:0000256" key="7">
    <source>
        <dbReference type="ARBA" id="ARBA00022519"/>
    </source>
</evidence>
<dbReference type="SFLD" id="SFLDG00002">
    <property type="entry name" value="C1.7:_P-type_atpase_like"/>
    <property type="match status" value="1"/>
</dbReference>
<feature type="transmembrane region" description="Helical" evidence="18">
    <location>
        <begin position="816"/>
        <end position="839"/>
    </location>
</feature>
<dbReference type="Pfam" id="PF00689">
    <property type="entry name" value="Cation_ATPase_C"/>
    <property type="match status" value="1"/>
</dbReference>
<organism evidence="26 27">
    <name type="scientific">Mediterraneibacter gnavus</name>
    <name type="common">Ruminococcus gnavus</name>
    <dbReference type="NCBI Taxonomy" id="33038"/>
    <lineage>
        <taxon>Bacteria</taxon>
        <taxon>Bacillati</taxon>
        <taxon>Bacillota</taxon>
        <taxon>Clostridia</taxon>
        <taxon>Lachnospirales</taxon>
        <taxon>Lachnospiraceae</taxon>
        <taxon>Mediterraneibacter</taxon>
    </lineage>
</organism>
<dbReference type="GO" id="GO:0015444">
    <property type="term" value="F:P-type magnesium transporter activity"/>
    <property type="evidence" value="ECO:0007669"/>
    <property type="project" value="UniProtKB-EC"/>
</dbReference>
<dbReference type="Proteomes" id="UP001296580">
    <property type="component" value="Unassembled WGS sequence"/>
</dbReference>
<evidence type="ECO:0000256" key="18">
    <source>
        <dbReference type="SAM" id="Phobius"/>
    </source>
</evidence>
<reference evidence="27 28" key="1">
    <citation type="submission" date="2018-08" db="EMBL/GenBank/DDBJ databases">
        <title>A genome reference for cultivated species of the human gut microbiota.</title>
        <authorList>
            <person name="Zou Y."/>
            <person name="Xue W."/>
            <person name="Luo G."/>
        </authorList>
    </citation>
    <scope>NUCLEOTIDE SEQUENCE [LARGE SCALE GENOMIC DNA]</scope>
    <source>
        <strain evidence="26 27">AM12-54</strain>
        <strain evidence="25 28">AM22-7AC</strain>
    </source>
</reference>
<dbReference type="Gene3D" id="3.40.50.1000">
    <property type="entry name" value="HAD superfamily/HAD-like"/>
    <property type="match status" value="1"/>
</dbReference>
<evidence type="ECO:0000256" key="4">
    <source>
        <dbReference type="ARBA" id="ARBA00012786"/>
    </source>
</evidence>
<comment type="caution">
    <text evidence="26">The sequence shown here is derived from an EMBL/GenBank/DDBJ whole genome shotgun (WGS) entry which is preliminary data.</text>
</comment>
<dbReference type="NCBIfam" id="TIGR01524">
    <property type="entry name" value="ATPase-IIIB_Mg"/>
    <property type="match status" value="1"/>
</dbReference>
<dbReference type="Pfam" id="PF13246">
    <property type="entry name" value="Cation_ATPase"/>
    <property type="match status" value="1"/>
</dbReference>
<evidence type="ECO:0000256" key="15">
    <source>
        <dbReference type="ARBA" id="ARBA00023136"/>
    </source>
</evidence>
<keyword evidence="14 18" id="KW-1133">Transmembrane helix</keyword>
<keyword evidence="12" id="KW-0460">Magnesium</keyword>
<reference evidence="22" key="5">
    <citation type="submission" date="2022-12" db="EMBL/GenBank/DDBJ databases">
        <title>Genome of R. gnavus strain RSHDN_120.</title>
        <authorList>
            <person name="Abdugheni R."/>
        </authorList>
    </citation>
    <scope>NUCLEOTIDE SEQUENCE</scope>
    <source>
        <strain evidence="22">RSHDN_120</strain>
    </source>
</reference>
<dbReference type="PRINTS" id="PR01836">
    <property type="entry name" value="MGATPASE"/>
</dbReference>
<comment type="catalytic activity">
    <reaction evidence="17">
        <text>Mg(2+)(out) + ATP + H2O = Mg(2+)(in) + ADP + phosphate + H(+)</text>
        <dbReference type="Rhea" id="RHEA:10260"/>
        <dbReference type="ChEBI" id="CHEBI:15377"/>
        <dbReference type="ChEBI" id="CHEBI:15378"/>
        <dbReference type="ChEBI" id="CHEBI:18420"/>
        <dbReference type="ChEBI" id="CHEBI:30616"/>
        <dbReference type="ChEBI" id="CHEBI:43474"/>
        <dbReference type="ChEBI" id="CHEBI:456216"/>
        <dbReference type="EC" id="7.2.2.14"/>
    </reaction>
</comment>
<keyword evidence="8" id="KW-0597">Phosphoprotein</keyword>
<dbReference type="NCBIfam" id="TIGR01494">
    <property type="entry name" value="ATPase_P-type"/>
    <property type="match status" value="2"/>
</dbReference>
<dbReference type="EC" id="7.2.2.14" evidence="4"/>
<feature type="transmembrane region" description="Helical" evidence="18">
    <location>
        <begin position="96"/>
        <end position="114"/>
    </location>
</feature>
<reference evidence="20" key="4">
    <citation type="submission" date="2021-10" db="EMBL/GenBank/DDBJ databases">
        <title>Collection of gut derived symbiotic bacterial strains cultured from healthy donors.</title>
        <authorList>
            <person name="Lin H."/>
            <person name="Littmann E."/>
            <person name="Claire K."/>
            <person name="Pamer E."/>
        </authorList>
    </citation>
    <scope>NUCLEOTIDE SEQUENCE</scope>
    <source>
        <strain evidence="20">MSK.23.18</strain>
    </source>
</reference>
<dbReference type="EMBL" id="QRLN01000007">
    <property type="protein sequence ID" value="RHJ13011.1"/>
    <property type="molecule type" value="Genomic_DNA"/>
</dbReference>
<evidence type="ECO:0000313" key="25">
    <source>
        <dbReference type="EMBL" id="RHG20556.1"/>
    </source>
</evidence>
<dbReference type="Proteomes" id="UP001297370">
    <property type="component" value="Unassembled WGS sequence"/>
</dbReference>
<dbReference type="SMART" id="SM00831">
    <property type="entry name" value="Cation_ATPase_N"/>
    <property type="match status" value="1"/>
</dbReference>
<evidence type="ECO:0000313" key="27">
    <source>
        <dbReference type="Proteomes" id="UP000283992"/>
    </source>
</evidence>
<dbReference type="Proteomes" id="UP001211731">
    <property type="component" value="Unassembled WGS sequence"/>
</dbReference>
<dbReference type="Pfam" id="PF00690">
    <property type="entry name" value="Cation_ATPase_N"/>
    <property type="match status" value="1"/>
</dbReference>
<dbReference type="Gene3D" id="3.40.1110.10">
    <property type="entry name" value="Calcium-transporting ATPase, cytoplasmic domain N"/>
    <property type="match status" value="1"/>
</dbReference>
<protein>
    <recommendedName>
        <fullName evidence="5">Magnesium-transporting ATPase, P-type 1</fullName>
        <ecNumber evidence="4">7.2.2.14</ecNumber>
    </recommendedName>
    <alternativeName>
        <fullName evidence="16">Mg(2+) transport ATPase, P-type 1</fullName>
    </alternativeName>
</protein>
<dbReference type="Proteomes" id="UP001149331">
    <property type="component" value="Unassembled WGS sequence"/>
</dbReference>
<keyword evidence="10" id="KW-0547">Nucleotide-binding</keyword>
<dbReference type="InterPro" id="IPR001757">
    <property type="entry name" value="P_typ_ATPase"/>
</dbReference>
<feature type="transmembrane region" description="Helical" evidence="18">
    <location>
        <begin position="256"/>
        <end position="275"/>
    </location>
</feature>
<dbReference type="Proteomes" id="UP001296643">
    <property type="component" value="Unassembled WGS sequence"/>
</dbReference>
<evidence type="ECO:0000313" key="23">
    <source>
        <dbReference type="EMBL" id="NSI18299.1"/>
    </source>
</evidence>
<dbReference type="EMBL" id="JAJBOM010000003">
    <property type="protein sequence ID" value="MCB5618321.1"/>
    <property type="molecule type" value="Genomic_DNA"/>
</dbReference>
<evidence type="ECO:0000259" key="19">
    <source>
        <dbReference type="SMART" id="SM00831"/>
    </source>
</evidence>
<evidence type="ECO:0000313" key="22">
    <source>
        <dbReference type="EMBL" id="MDE1202513.1"/>
    </source>
</evidence>
<dbReference type="SFLD" id="SFLDF00027">
    <property type="entry name" value="p-type_atpase"/>
    <property type="match status" value="1"/>
</dbReference>
<evidence type="ECO:0000256" key="1">
    <source>
        <dbReference type="ARBA" id="ARBA00003954"/>
    </source>
</evidence>
<evidence type="ECO:0000313" key="21">
    <source>
        <dbReference type="EMBL" id="MDB8737474.1"/>
    </source>
</evidence>
<proteinExistence type="inferred from homology"/>
<feature type="transmembrane region" description="Helical" evidence="18">
    <location>
        <begin position="287"/>
        <end position="310"/>
    </location>
</feature>
<keyword evidence="11" id="KW-0067">ATP-binding</keyword>
<dbReference type="EMBL" id="JAQMLR010000001">
    <property type="protein sequence ID" value="MDB8737474.1"/>
    <property type="molecule type" value="Genomic_DNA"/>
</dbReference>
<evidence type="ECO:0000313" key="28">
    <source>
        <dbReference type="Proteomes" id="UP000285697"/>
    </source>
</evidence>
<sequence>MNQKEAVHERLKEYACVAPDQMMQKLQINAEGITQEEAIIRRQKYGNNAPSAKNKDTMFYCIRRAFVNPFSTILFFLGLISLVTDVFLSSDYQKNLTAVLIIFSMLILSGIVRLTQELHSKRVADELFQLVHTTVQVLRDGQWVELSSSELVVGDQIRLEAGDRVPADLRLTGATDLFVSQSVITGESAILEKFPEALPKEPQKLTDYSNILFGGTTVAGGTGTGIVLTVGQETVYGGLTPSVEARKQRFDRGANSIAWVLIRFMTVLVPVVFLASGLTKGDWLEAFLFALSVAVGITPELLPMVVNACLAKGSHSMGKKQTIVKNINAMQSFGSMDVLCVDKTGTLTQDTVLLEYYMDILGNESQKVLDYAYLASHYSTGVGNHLDEAICKAEKMQGKADYYRQLTEKYQKTDELPFDYNRRFSSVLLNTGEENIWIIKGSIEEVARQCSMIEYRGEKTAAGADILQNVHAVVDEMLEDGMKVIAVAYKTMSRAALVPEEEHDFILLGYLAFFDAPKKSAASAIQKLHSLHVNVKVLTGDQKQVARSICRRIGIPAESCLTGAQLDALSENELPIAVEKTNIFAELSPKQKAMLVETLQTNGHTVGFLGDGLNDLPAVIRADVGISVENATEAVRESANVILLKKDLNVLEEGVLEGREAFANMLKYIKITASSNFGNICAIVAASVLLPFFPMTSIQLLLLNLLYDILCLILPWDHVDADLLTKPLEWSGRTLGKFMTFFGPVSSLFDLLTFVFLYFVLCPGVCDGSFGSLSAEKQSLFISMFQTGWFLESMWTQVLILQLLRTKQLPLIQSRPGRMVTGVTILGIVLFTLLPVTPVGKMLGMTAMSPVYFLFLVADVIAYLLLVTLAKAFYIKKNQDLI</sequence>
<dbReference type="GO" id="GO:0005886">
    <property type="term" value="C:plasma membrane"/>
    <property type="evidence" value="ECO:0007669"/>
    <property type="project" value="UniProtKB-SubCell"/>
</dbReference>
<dbReference type="InterPro" id="IPR044492">
    <property type="entry name" value="P_typ_ATPase_HD_dom"/>
</dbReference>
<keyword evidence="13" id="KW-1278">Translocase</keyword>
<evidence type="ECO:0000256" key="10">
    <source>
        <dbReference type="ARBA" id="ARBA00022741"/>
    </source>
</evidence>
<evidence type="ECO:0000256" key="13">
    <source>
        <dbReference type="ARBA" id="ARBA00022967"/>
    </source>
</evidence>
<keyword evidence="7" id="KW-0997">Cell inner membrane</keyword>
<evidence type="ECO:0000256" key="9">
    <source>
        <dbReference type="ARBA" id="ARBA00022692"/>
    </source>
</evidence>
<feature type="transmembrane region" description="Helical" evidence="18">
    <location>
        <begin position="668"/>
        <end position="692"/>
    </location>
</feature>
<keyword evidence="9 18" id="KW-0812">Transmembrane</keyword>
<dbReference type="InterPro" id="IPR004014">
    <property type="entry name" value="ATPase_P-typ_cation-transptr_N"/>
</dbReference>
<dbReference type="InterPro" id="IPR023214">
    <property type="entry name" value="HAD_sf"/>
</dbReference>
<name>A0A2N5P4X1_MEDGN</name>
<dbReference type="InterPro" id="IPR006068">
    <property type="entry name" value="ATPase_P-typ_cation-transptr_C"/>
</dbReference>
<dbReference type="RefSeq" id="WP_009244354.1">
    <property type="nucleotide sequence ID" value="NZ_AP031446.1"/>
</dbReference>
<dbReference type="SUPFAM" id="SSF81653">
    <property type="entry name" value="Calcium ATPase, transduction domain A"/>
    <property type="match status" value="1"/>
</dbReference>
<feature type="domain" description="Cation-transporting P-type ATPase N-terminal" evidence="19">
    <location>
        <begin position="13"/>
        <end position="86"/>
    </location>
</feature>
<dbReference type="PANTHER" id="PTHR42861">
    <property type="entry name" value="CALCIUM-TRANSPORTING ATPASE"/>
    <property type="match status" value="1"/>
</dbReference>
<evidence type="ECO:0000256" key="14">
    <source>
        <dbReference type="ARBA" id="ARBA00022989"/>
    </source>
</evidence>
<evidence type="ECO:0000256" key="2">
    <source>
        <dbReference type="ARBA" id="ARBA00004429"/>
    </source>
</evidence>
<dbReference type="SUPFAM" id="SSF56784">
    <property type="entry name" value="HAD-like"/>
    <property type="match status" value="1"/>
</dbReference>
<dbReference type="EMBL" id="JAAIRM010000003">
    <property type="protein sequence ID" value="NSI18299.1"/>
    <property type="molecule type" value="Genomic_DNA"/>
</dbReference>
<dbReference type="GO" id="GO:0016887">
    <property type="term" value="F:ATP hydrolysis activity"/>
    <property type="evidence" value="ECO:0007669"/>
    <property type="project" value="InterPro"/>
</dbReference>
<evidence type="ECO:0000256" key="6">
    <source>
        <dbReference type="ARBA" id="ARBA00022475"/>
    </source>
</evidence>
<feature type="transmembrane region" description="Helical" evidence="18">
    <location>
        <begin position="65"/>
        <end position="84"/>
    </location>
</feature>
<dbReference type="InterPro" id="IPR023299">
    <property type="entry name" value="ATPase_P-typ_cyto_dom_N"/>
</dbReference>
<gene>
    <name evidence="26" type="primary">mgtA</name>
    <name evidence="26" type="ORF">DW142_07055</name>
    <name evidence="25" type="ORF">DW270_06325</name>
    <name evidence="23" type="ORF">G4958_02780</name>
    <name evidence="24" type="ORF">G4993_07065</name>
    <name evidence="20" type="ORF">LIQ08_03970</name>
    <name evidence="22" type="ORF">O4N78_02795</name>
    <name evidence="21" type="ORF">PNU63_01470</name>
</gene>
<evidence type="ECO:0000256" key="3">
    <source>
        <dbReference type="ARBA" id="ARBA00008746"/>
    </source>
</evidence>
<dbReference type="PROSITE" id="PS00154">
    <property type="entry name" value="ATPASE_E1_E2"/>
    <property type="match status" value="1"/>
</dbReference>
<evidence type="ECO:0000313" key="26">
    <source>
        <dbReference type="EMBL" id="RHJ13011.1"/>
    </source>
</evidence>
<dbReference type="InterPro" id="IPR036412">
    <property type="entry name" value="HAD-like_sf"/>
</dbReference>
<comment type="subcellular location">
    <subcellularLocation>
        <location evidence="2">Cell inner membrane</location>
        <topology evidence="2">Multi-pass membrane protein</topology>
    </subcellularLocation>
</comment>
<evidence type="ECO:0000256" key="5">
    <source>
        <dbReference type="ARBA" id="ARBA00013555"/>
    </source>
</evidence>
<evidence type="ECO:0000256" key="17">
    <source>
        <dbReference type="ARBA" id="ARBA00047295"/>
    </source>
</evidence>
<evidence type="ECO:0000256" key="11">
    <source>
        <dbReference type="ARBA" id="ARBA00022840"/>
    </source>
</evidence>
<feature type="transmembrane region" description="Helical" evidence="18">
    <location>
        <begin position="738"/>
        <end position="761"/>
    </location>
</feature>
<dbReference type="InterPro" id="IPR023298">
    <property type="entry name" value="ATPase_P-typ_TM_dom_sf"/>
</dbReference>
<dbReference type="Proteomes" id="UP000283992">
    <property type="component" value="Unassembled WGS sequence"/>
</dbReference>
<dbReference type="GeneID" id="57432897"/>
<dbReference type="EMBL" id="QRIA01000006">
    <property type="protein sequence ID" value="RHG20556.1"/>
    <property type="molecule type" value="Genomic_DNA"/>
</dbReference>
<dbReference type="InterPro" id="IPR059000">
    <property type="entry name" value="ATPase_P-type_domA"/>
</dbReference>
<dbReference type="EMBL" id="JAAIRV010000010">
    <property type="protein sequence ID" value="NSI58163.1"/>
    <property type="molecule type" value="Genomic_DNA"/>
</dbReference>
<dbReference type="InterPro" id="IPR006415">
    <property type="entry name" value="P-type_ATPase_IIIB"/>
</dbReference>
<dbReference type="InterPro" id="IPR008250">
    <property type="entry name" value="ATPase_P-typ_transduc_dom_A_sf"/>
</dbReference>
<dbReference type="SFLD" id="SFLDS00003">
    <property type="entry name" value="Haloacid_Dehalogenase"/>
    <property type="match status" value="1"/>
</dbReference>
<dbReference type="GO" id="GO:0005524">
    <property type="term" value="F:ATP binding"/>
    <property type="evidence" value="ECO:0007669"/>
    <property type="project" value="UniProtKB-KW"/>
</dbReference>
<evidence type="ECO:0000256" key="12">
    <source>
        <dbReference type="ARBA" id="ARBA00022842"/>
    </source>
</evidence>
<dbReference type="InterPro" id="IPR018303">
    <property type="entry name" value="ATPase_P-typ_P_site"/>
</dbReference>
<reference evidence="21" key="6">
    <citation type="submission" date="2023-01" db="EMBL/GenBank/DDBJ databases">
        <title>Human gut microbiome strain richness.</title>
        <authorList>
            <person name="Chen-Liaw A."/>
        </authorList>
    </citation>
    <scope>NUCLEOTIDE SEQUENCE</scope>
    <source>
        <strain evidence="21">1001217st1_A9_1001217B_191108</strain>
    </source>
</reference>
<reference evidence="23" key="2">
    <citation type="journal article" date="2020" name="Cell Host Microbe">
        <title>Functional and Genomic Variation between Human-Derived Isolates of Lachnospiraceae Reveals Inter- and Intra-Species Diversity.</title>
        <authorList>
            <person name="Sorbara M.T."/>
            <person name="Littmann E.R."/>
            <person name="Fontana E."/>
            <person name="Moody T.U."/>
            <person name="Kohout C.E."/>
            <person name="Gjonbalaj M."/>
            <person name="Eaton V."/>
            <person name="Seok R."/>
            <person name="Leiner I.M."/>
            <person name="Pamer E.G."/>
        </authorList>
    </citation>
    <scope>NUCLEOTIDE SEQUENCE</scope>
    <source>
        <strain evidence="24">MSK.15.32</strain>
        <strain evidence="23">MSK.22.53</strain>
    </source>
</reference>
<accession>A0A2N5P4X1</accession>
<keyword evidence="6" id="KW-1003">Cell membrane</keyword>
<comment type="similarity">
    <text evidence="3">Belongs to the cation transport ATPase (P-type) (TC 3.A.3) family. Type IIIB subfamily.</text>
</comment>
<dbReference type="SUPFAM" id="SSF81665">
    <property type="entry name" value="Calcium ATPase, transmembrane domain M"/>
    <property type="match status" value="1"/>
</dbReference>
<dbReference type="AlphaFoldDB" id="A0A2N5P4X1"/>
<dbReference type="Gene3D" id="1.20.1110.10">
    <property type="entry name" value="Calcium-transporting ATPase, transmembrane domain"/>
    <property type="match status" value="1"/>
</dbReference>
<dbReference type="Gene3D" id="2.70.150.10">
    <property type="entry name" value="Calcium-transporting ATPase, cytoplasmic transduction domain A"/>
    <property type="match status" value="1"/>
</dbReference>
<evidence type="ECO:0000313" key="24">
    <source>
        <dbReference type="EMBL" id="NSI58163.1"/>
    </source>
</evidence>
<keyword evidence="15 18" id="KW-0472">Membrane</keyword>